<feature type="binding site" evidence="7">
    <location>
        <position position="104"/>
    </location>
    <ligand>
        <name>S-adenosyl-L-methionine</name>
        <dbReference type="ChEBI" id="CHEBI:59789"/>
    </ligand>
</feature>
<dbReference type="SUPFAM" id="SSF81799">
    <property type="entry name" value="Putative methyltransferase TM0872, insert domain"/>
    <property type="match status" value="1"/>
</dbReference>
<feature type="binding site" evidence="7">
    <location>
        <position position="97"/>
    </location>
    <ligand>
        <name>S-adenosyl-L-methionine</name>
        <dbReference type="ChEBI" id="CHEBI:59789"/>
    </ligand>
</feature>
<dbReference type="Proteomes" id="UP000020977">
    <property type="component" value="Unassembled WGS sequence"/>
</dbReference>
<dbReference type="STRING" id="1188239.MOVI_4030"/>
<accession>A0A014NQ98</accession>
<evidence type="ECO:0000313" key="8">
    <source>
        <dbReference type="EMBL" id="EXU61067.1"/>
    </source>
</evidence>
<evidence type="ECO:0000256" key="4">
    <source>
        <dbReference type="ARBA" id="ARBA00022603"/>
    </source>
</evidence>
<comment type="subcellular location">
    <subcellularLocation>
        <location evidence="7">Cytoplasm</location>
    </subcellularLocation>
</comment>
<dbReference type="Pfam" id="PF01795">
    <property type="entry name" value="Methyltransf_5"/>
    <property type="match status" value="1"/>
</dbReference>
<dbReference type="eggNOG" id="COG0275">
    <property type="taxonomic scope" value="Bacteria"/>
</dbReference>
<feature type="binding site" evidence="7">
    <location>
        <begin position="30"/>
        <end position="32"/>
    </location>
    <ligand>
        <name>S-adenosyl-L-methionine</name>
        <dbReference type="ChEBI" id="CHEBI:59789"/>
    </ligand>
</feature>
<comment type="similarity">
    <text evidence="1 7">Belongs to the methyltransferase superfamily. RsmH family.</text>
</comment>
<dbReference type="Gene3D" id="1.10.150.170">
    <property type="entry name" value="Putative methyltransferase TM0872, insert domain"/>
    <property type="match status" value="1"/>
</dbReference>
<dbReference type="AlphaFoldDB" id="A0A014NQ98"/>
<dbReference type="RefSeq" id="WP_044284239.1">
    <property type="nucleotide sequence ID" value="NZ_JFAD01000021.1"/>
</dbReference>
<protein>
    <recommendedName>
        <fullName evidence="7">Ribosomal RNA small subunit methyltransferase H</fullName>
        <ecNumber evidence="7">2.1.1.199</ecNumber>
    </recommendedName>
    <alternativeName>
        <fullName evidence="7">16S rRNA m(4)C1402 methyltransferase</fullName>
    </alternativeName>
    <alternativeName>
        <fullName evidence="7">rRNA (cytosine-N(4)-)-methyltransferase RsmH</fullName>
    </alternativeName>
</protein>
<evidence type="ECO:0000256" key="7">
    <source>
        <dbReference type="HAMAP-Rule" id="MF_01007"/>
    </source>
</evidence>
<organism evidence="8 9">
    <name type="scientific">Mesomycoplasma ovipneumoniae 14811</name>
    <dbReference type="NCBI Taxonomy" id="1188239"/>
    <lineage>
        <taxon>Bacteria</taxon>
        <taxon>Bacillati</taxon>
        <taxon>Mycoplasmatota</taxon>
        <taxon>Mycoplasmoidales</taxon>
        <taxon>Metamycoplasmataceae</taxon>
        <taxon>Mesomycoplasma</taxon>
    </lineage>
</organism>
<keyword evidence="6 7" id="KW-0949">S-adenosyl-L-methionine</keyword>
<reference evidence="8 9" key="1">
    <citation type="submission" date="2014-03" db="EMBL/GenBank/DDBJ databases">
        <title>Genome sequence of Mycoplasma ovipneumoniae strain 14811.</title>
        <authorList>
            <person name="Sirand-Pugnet P."/>
            <person name="Breton M."/>
            <person name="Dordet-Frisoni E."/>
            <person name="Baranowski E."/>
            <person name="Barre A."/>
            <person name="Couture C."/>
            <person name="Dupuy V."/>
            <person name="Gaurivaud P."/>
            <person name="Jacob D."/>
            <person name="Lemaitre C."/>
            <person name="Manso-Silvan L."/>
            <person name="Nikolski M."/>
            <person name="Nouvel L.-X."/>
            <person name="Poumarat F."/>
            <person name="Tardy F."/>
            <person name="Thebault P."/>
            <person name="Theil S."/>
            <person name="Citti C."/>
            <person name="Thiaucourt F."/>
            <person name="Blanchard A."/>
        </authorList>
    </citation>
    <scope>NUCLEOTIDE SEQUENCE [LARGE SCALE GENOMIC DNA]</scope>
    <source>
        <strain evidence="8 9">14811</strain>
    </source>
</reference>
<evidence type="ECO:0000256" key="5">
    <source>
        <dbReference type="ARBA" id="ARBA00022679"/>
    </source>
</evidence>
<comment type="function">
    <text evidence="7">Specifically methylates the N4 position of cytidine in position 1402 (C1402) of 16S rRNA.</text>
</comment>
<dbReference type="InterPro" id="IPR029063">
    <property type="entry name" value="SAM-dependent_MTases_sf"/>
</dbReference>
<dbReference type="GO" id="GO:0071424">
    <property type="term" value="F:rRNA (cytosine-N4-)-methyltransferase activity"/>
    <property type="evidence" value="ECO:0007669"/>
    <property type="project" value="UniProtKB-UniRule"/>
</dbReference>
<sequence length="296" mass="33627">MHIPVLLEEVILALEINPEGFYVDLTLGRGGHSKAILEKLTTGKLIVFDKDIQAIDETKSKLTAISQNVNFICSDFANFDYHLEKLGIDYIDGFIVDLGVSSPQIDNPERGFSYSKDGNLDMRMDTSQSLDASWVLNQYSEEKLVQIFYKYGQVKFARQIAKAIIENRPLKTTFDLTKIVKKVIPALALSKKNFVKNVFQAVRIEVNNELESLQMLLKKLPKFLKHGSKVLIISFHSLEDRIVKDAFLNLVSKSKQDFFKKGDPEFSTKVFRPSPEEVLLNPRAKSAKLRVLIKNS</sequence>
<comment type="caution">
    <text evidence="8">The sequence shown here is derived from an EMBL/GenBank/DDBJ whole genome shotgun (WGS) entry which is preliminary data.</text>
</comment>
<feature type="binding site" evidence="7">
    <location>
        <position position="49"/>
    </location>
    <ligand>
        <name>S-adenosyl-L-methionine</name>
        <dbReference type="ChEBI" id="CHEBI:59789"/>
    </ligand>
</feature>
<dbReference type="InterPro" id="IPR002903">
    <property type="entry name" value="RsmH"/>
</dbReference>
<evidence type="ECO:0000256" key="6">
    <source>
        <dbReference type="ARBA" id="ARBA00022691"/>
    </source>
</evidence>
<dbReference type="PIRSF" id="PIRSF004486">
    <property type="entry name" value="MraW"/>
    <property type="match status" value="1"/>
</dbReference>
<dbReference type="GO" id="GO:0070475">
    <property type="term" value="P:rRNA base methylation"/>
    <property type="evidence" value="ECO:0007669"/>
    <property type="project" value="UniProtKB-UniRule"/>
</dbReference>
<dbReference type="Gene3D" id="3.40.50.150">
    <property type="entry name" value="Vaccinia Virus protein VP39"/>
    <property type="match status" value="1"/>
</dbReference>
<name>A0A014NQ98_9BACT</name>
<keyword evidence="3 7" id="KW-0698">rRNA processing</keyword>
<dbReference type="GO" id="GO:0005737">
    <property type="term" value="C:cytoplasm"/>
    <property type="evidence" value="ECO:0007669"/>
    <property type="project" value="UniProtKB-SubCell"/>
</dbReference>
<dbReference type="EMBL" id="JFAD01000021">
    <property type="protein sequence ID" value="EXU61067.1"/>
    <property type="molecule type" value="Genomic_DNA"/>
</dbReference>
<dbReference type="EC" id="2.1.1.199" evidence="7"/>
<dbReference type="InterPro" id="IPR023397">
    <property type="entry name" value="SAM-dep_MeTrfase_MraW_recog"/>
</dbReference>
<dbReference type="PANTHER" id="PTHR11265">
    <property type="entry name" value="S-ADENOSYL-METHYLTRANSFERASE MRAW"/>
    <property type="match status" value="1"/>
</dbReference>
<dbReference type="PANTHER" id="PTHR11265:SF0">
    <property type="entry name" value="12S RRNA N4-METHYLCYTIDINE METHYLTRANSFERASE"/>
    <property type="match status" value="1"/>
</dbReference>
<comment type="catalytic activity">
    <reaction evidence="7">
        <text>cytidine(1402) in 16S rRNA + S-adenosyl-L-methionine = N(4)-methylcytidine(1402) in 16S rRNA + S-adenosyl-L-homocysteine + H(+)</text>
        <dbReference type="Rhea" id="RHEA:42928"/>
        <dbReference type="Rhea" id="RHEA-COMP:10286"/>
        <dbReference type="Rhea" id="RHEA-COMP:10287"/>
        <dbReference type="ChEBI" id="CHEBI:15378"/>
        <dbReference type="ChEBI" id="CHEBI:57856"/>
        <dbReference type="ChEBI" id="CHEBI:59789"/>
        <dbReference type="ChEBI" id="CHEBI:74506"/>
        <dbReference type="ChEBI" id="CHEBI:82748"/>
        <dbReference type="EC" id="2.1.1.199"/>
    </reaction>
</comment>
<dbReference type="HAMAP" id="MF_01007">
    <property type="entry name" value="16SrRNA_methyltr_H"/>
    <property type="match status" value="1"/>
</dbReference>
<keyword evidence="5 7" id="KW-0808">Transferase</keyword>
<keyword evidence="4 7" id="KW-0489">Methyltransferase</keyword>
<dbReference type="SUPFAM" id="SSF53335">
    <property type="entry name" value="S-adenosyl-L-methionine-dependent methyltransferases"/>
    <property type="match status" value="1"/>
</dbReference>
<dbReference type="PATRIC" id="fig|1188239.3.peg.991"/>
<keyword evidence="2 7" id="KW-0963">Cytoplasm</keyword>
<evidence type="ECO:0000256" key="1">
    <source>
        <dbReference type="ARBA" id="ARBA00010396"/>
    </source>
</evidence>
<evidence type="ECO:0000256" key="2">
    <source>
        <dbReference type="ARBA" id="ARBA00022490"/>
    </source>
</evidence>
<proteinExistence type="inferred from homology"/>
<dbReference type="NCBIfam" id="TIGR00006">
    <property type="entry name" value="16S rRNA (cytosine(1402)-N(4))-methyltransferase RsmH"/>
    <property type="match status" value="1"/>
</dbReference>
<evidence type="ECO:0000313" key="9">
    <source>
        <dbReference type="Proteomes" id="UP000020977"/>
    </source>
</evidence>
<feature type="binding site" evidence="7">
    <location>
        <position position="76"/>
    </location>
    <ligand>
        <name>S-adenosyl-L-methionine</name>
        <dbReference type="ChEBI" id="CHEBI:59789"/>
    </ligand>
</feature>
<evidence type="ECO:0000256" key="3">
    <source>
        <dbReference type="ARBA" id="ARBA00022552"/>
    </source>
</evidence>
<gene>
    <name evidence="8" type="primary">mraW</name>
    <name evidence="7" type="synonym">rsmH</name>
    <name evidence="8" type="ORF">MOVI_4030</name>
</gene>